<gene>
    <name evidence="2" type="ORF">I79_008094</name>
</gene>
<dbReference type="InParanoid" id="G3HC90"/>
<reference evidence="3" key="1">
    <citation type="journal article" date="2011" name="Nat. Biotechnol.">
        <title>The genomic sequence of the Chinese hamster ovary (CHO)-K1 cell line.</title>
        <authorList>
            <person name="Xu X."/>
            <person name="Nagarajan H."/>
            <person name="Lewis N.E."/>
            <person name="Pan S."/>
            <person name="Cai Z."/>
            <person name="Liu X."/>
            <person name="Chen W."/>
            <person name="Xie M."/>
            <person name="Wang W."/>
            <person name="Hammond S."/>
            <person name="Andersen M.R."/>
            <person name="Neff N."/>
            <person name="Passarelli B."/>
            <person name="Koh W."/>
            <person name="Fan H.C."/>
            <person name="Wang J."/>
            <person name="Gui Y."/>
            <person name="Lee K.H."/>
            <person name="Betenbaugh M.J."/>
            <person name="Quake S.R."/>
            <person name="Famili I."/>
            <person name="Palsson B.O."/>
            <person name="Wang J."/>
        </authorList>
    </citation>
    <scope>NUCLEOTIDE SEQUENCE [LARGE SCALE GENOMIC DNA]</scope>
    <source>
        <strain evidence="3">CHO K1 cell line</strain>
    </source>
</reference>
<dbReference type="AlphaFoldDB" id="G3HC90"/>
<name>G3HC90_CRIGR</name>
<evidence type="ECO:0000313" key="3">
    <source>
        <dbReference type="Proteomes" id="UP000001075"/>
    </source>
</evidence>
<accession>G3HC90</accession>
<sequence length="126" mass="14413">MCLTAVDLSWEENVPTQILIGETIGRKDSAVVFRPPACQETCKARARGHTGSLPETRQTHPWPRVKRTEKWQIKRQRCWFQQEFGEPQDMAYFVDYPLHAARASCPSGHCPEESGAWPAFSSLLHF</sequence>
<evidence type="ECO:0000256" key="1">
    <source>
        <dbReference type="SAM" id="MobiDB-lite"/>
    </source>
</evidence>
<feature type="region of interest" description="Disordered" evidence="1">
    <location>
        <begin position="44"/>
        <end position="65"/>
    </location>
</feature>
<dbReference type="EMBL" id="JH000276">
    <property type="protein sequence ID" value="EGW01350.1"/>
    <property type="molecule type" value="Genomic_DNA"/>
</dbReference>
<protein>
    <submittedName>
        <fullName evidence="2">Uncharacterized protein</fullName>
    </submittedName>
</protein>
<evidence type="ECO:0000313" key="2">
    <source>
        <dbReference type="EMBL" id="EGW01350.1"/>
    </source>
</evidence>
<dbReference type="Proteomes" id="UP000001075">
    <property type="component" value="Unassembled WGS sequence"/>
</dbReference>
<proteinExistence type="predicted"/>
<organism evidence="2 3">
    <name type="scientific">Cricetulus griseus</name>
    <name type="common">Chinese hamster</name>
    <name type="synonym">Cricetulus barabensis griseus</name>
    <dbReference type="NCBI Taxonomy" id="10029"/>
    <lineage>
        <taxon>Eukaryota</taxon>
        <taxon>Metazoa</taxon>
        <taxon>Chordata</taxon>
        <taxon>Craniata</taxon>
        <taxon>Vertebrata</taxon>
        <taxon>Euteleostomi</taxon>
        <taxon>Mammalia</taxon>
        <taxon>Eutheria</taxon>
        <taxon>Euarchontoglires</taxon>
        <taxon>Glires</taxon>
        <taxon>Rodentia</taxon>
        <taxon>Myomorpha</taxon>
        <taxon>Muroidea</taxon>
        <taxon>Cricetidae</taxon>
        <taxon>Cricetinae</taxon>
        <taxon>Cricetulus</taxon>
    </lineage>
</organism>